<reference evidence="3 4" key="1">
    <citation type="submission" date="2014-06" db="EMBL/GenBank/DDBJ databases">
        <title>Evolutionary Origins and Diversification of the Mycorrhizal Mutualists.</title>
        <authorList>
            <consortium name="DOE Joint Genome Institute"/>
            <consortium name="Mycorrhizal Genomics Consortium"/>
            <person name="Kohler A."/>
            <person name="Kuo A."/>
            <person name="Nagy L.G."/>
            <person name="Floudas D."/>
            <person name="Copeland A."/>
            <person name="Barry K.W."/>
            <person name="Cichocki N."/>
            <person name="Veneault-Fourrey C."/>
            <person name="LaButti K."/>
            <person name="Lindquist E.A."/>
            <person name="Lipzen A."/>
            <person name="Lundell T."/>
            <person name="Morin E."/>
            <person name="Murat C."/>
            <person name="Riley R."/>
            <person name="Ohm R."/>
            <person name="Sun H."/>
            <person name="Tunlid A."/>
            <person name="Henrissat B."/>
            <person name="Grigoriev I.V."/>
            <person name="Hibbett D.S."/>
            <person name="Martin F."/>
        </authorList>
    </citation>
    <scope>NUCLEOTIDE SEQUENCE [LARGE SCALE GENOMIC DNA]</scope>
    <source>
        <strain evidence="3 4">SS14</strain>
    </source>
</reference>
<dbReference type="AlphaFoldDB" id="A0A0C9V4Y8"/>
<sequence length="77" mass="8561">FILQIQMDLSPDPSSTTSTFLMLLIYTIDNATFAHQNFTLAQWNRPISTVAKTQAFAYCSLATSLLATFGVVLGKQW</sequence>
<feature type="non-terminal residue" evidence="3">
    <location>
        <position position="77"/>
    </location>
</feature>
<keyword evidence="1" id="KW-0812">Transmembrane</keyword>
<keyword evidence="1" id="KW-0472">Membrane</keyword>
<proteinExistence type="predicted"/>
<keyword evidence="1" id="KW-1133">Transmembrane helix</keyword>
<dbReference type="Proteomes" id="UP000054279">
    <property type="component" value="Unassembled WGS sequence"/>
</dbReference>
<gene>
    <name evidence="3" type="ORF">M422DRAFT_131794</name>
</gene>
<evidence type="ECO:0000313" key="3">
    <source>
        <dbReference type="EMBL" id="KIJ32491.1"/>
    </source>
</evidence>
<dbReference type="OrthoDB" id="2686251at2759"/>
<feature type="domain" description="DUF6535" evidence="2">
    <location>
        <begin position="1"/>
        <end position="77"/>
    </location>
</feature>
<dbReference type="InterPro" id="IPR045338">
    <property type="entry name" value="DUF6535"/>
</dbReference>
<protein>
    <recommendedName>
        <fullName evidence="2">DUF6535 domain-containing protein</fullName>
    </recommendedName>
</protein>
<dbReference type="Pfam" id="PF20153">
    <property type="entry name" value="DUF6535"/>
    <property type="match status" value="1"/>
</dbReference>
<accession>A0A0C9V4Y8</accession>
<keyword evidence="4" id="KW-1185">Reference proteome</keyword>
<feature type="non-terminal residue" evidence="3">
    <location>
        <position position="1"/>
    </location>
</feature>
<organism evidence="3 4">
    <name type="scientific">Sphaerobolus stellatus (strain SS14)</name>
    <dbReference type="NCBI Taxonomy" id="990650"/>
    <lineage>
        <taxon>Eukaryota</taxon>
        <taxon>Fungi</taxon>
        <taxon>Dikarya</taxon>
        <taxon>Basidiomycota</taxon>
        <taxon>Agaricomycotina</taxon>
        <taxon>Agaricomycetes</taxon>
        <taxon>Phallomycetidae</taxon>
        <taxon>Geastrales</taxon>
        <taxon>Sphaerobolaceae</taxon>
        <taxon>Sphaerobolus</taxon>
    </lineage>
</organism>
<dbReference type="EMBL" id="KN837226">
    <property type="protein sequence ID" value="KIJ32491.1"/>
    <property type="molecule type" value="Genomic_DNA"/>
</dbReference>
<evidence type="ECO:0000259" key="2">
    <source>
        <dbReference type="Pfam" id="PF20153"/>
    </source>
</evidence>
<dbReference type="HOGENOM" id="CLU_2644878_0_0_1"/>
<feature type="transmembrane region" description="Helical" evidence="1">
    <location>
        <begin position="55"/>
        <end position="74"/>
    </location>
</feature>
<evidence type="ECO:0000256" key="1">
    <source>
        <dbReference type="SAM" id="Phobius"/>
    </source>
</evidence>
<name>A0A0C9V4Y8_SPHS4</name>
<evidence type="ECO:0000313" key="4">
    <source>
        <dbReference type="Proteomes" id="UP000054279"/>
    </source>
</evidence>